<name>A0A317SFN3_9PEZI</name>
<sequence>MFSRVVTGQIREIFRDTINSRYQSSLPNGARYQQKAKSFRARDFHYVHWTKGNWYDIFERFEKYEEQATLTLGAWSKLLEWIWSTLIEDHMSQLHGISQRLRSTRRHIPHARLSLVELYREHISYAERLCSNGKTLQERQQVVNQVLYKIFNNNLKTKVSIQMINNHVKEGGYWYEVLDSKDTKRFGYRLLLLLPVRGYKDIAGKTSNPVWTFLLQQFLYVPRRVLALAKALQPIEKAIVMQGSGSVDIPLLGYELRSPINLHDLTTEQFAACIKSQPHIRIVDVFKAIQKDGRPDCPDRFRDTLDKRQHHDRNSQDTPIIHEDTADNLSPHHDEDLNRQSAVVSIGESTLTIPSEVDPAVPIVQDEFNEATRIGVTINLEALPDEPIVFVNLEPEQVENPAPNIQPHSTEEAKSPPLLAIQVEQRVDKPPASLNKMGLANELVATAEISEESWNELVQELEQNEYDLMNEI</sequence>
<accession>A0A317SFN3</accession>
<evidence type="ECO:0000256" key="1">
    <source>
        <dbReference type="SAM" id="MobiDB-lite"/>
    </source>
</evidence>
<feature type="region of interest" description="Disordered" evidence="1">
    <location>
        <begin position="297"/>
        <end position="335"/>
    </location>
</feature>
<dbReference type="AlphaFoldDB" id="A0A317SFN3"/>
<protein>
    <submittedName>
        <fullName evidence="2">Uncharacterized protein</fullName>
    </submittedName>
</protein>
<keyword evidence="3" id="KW-1185">Reference proteome</keyword>
<proteinExistence type="predicted"/>
<dbReference type="OrthoDB" id="5489146at2759"/>
<comment type="caution">
    <text evidence="2">The sequence shown here is derived from an EMBL/GenBank/DDBJ whole genome shotgun (WGS) entry which is preliminary data.</text>
</comment>
<reference evidence="2 3" key="1">
    <citation type="submission" date="2018-03" db="EMBL/GenBank/DDBJ databases">
        <title>Genomes of Pezizomycetes fungi and the evolution of truffles.</title>
        <authorList>
            <person name="Murat C."/>
            <person name="Payen T."/>
            <person name="Noel B."/>
            <person name="Kuo A."/>
            <person name="Martin F.M."/>
        </authorList>
    </citation>
    <scope>NUCLEOTIDE SEQUENCE [LARGE SCALE GENOMIC DNA]</scope>
    <source>
        <strain evidence="2">091103-1</strain>
    </source>
</reference>
<evidence type="ECO:0000313" key="3">
    <source>
        <dbReference type="Proteomes" id="UP000246991"/>
    </source>
</evidence>
<dbReference type="Proteomes" id="UP000246991">
    <property type="component" value="Unassembled WGS sequence"/>
</dbReference>
<organism evidence="2 3">
    <name type="scientific">Tuber magnatum</name>
    <name type="common">white Piedmont truffle</name>
    <dbReference type="NCBI Taxonomy" id="42249"/>
    <lineage>
        <taxon>Eukaryota</taxon>
        <taxon>Fungi</taxon>
        <taxon>Dikarya</taxon>
        <taxon>Ascomycota</taxon>
        <taxon>Pezizomycotina</taxon>
        <taxon>Pezizomycetes</taxon>
        <taxon>Pezizales</taxon>
        <taxon>Tuberaceae</taxon>
        <taxon>Tuber</taxon>
    </lineage>
</organism>
<gene>
    <name evidence="2" type="ORF">C7212DRAFT_347594</name>
</gene>
<evidence type="ECO:0000313" key="2">
    <source>
        <dbReference type="EMBL" id="PWW72998.1"/>
    </source>
</evidence>
<dbReference type="EMBL" id="PYWC01000089">
    <property type="protein sequence ID" value="PWW72998.1"/>
    <property type="molecule type" value="Genomic_DNA"/>
</dbReference>